<evidence type="ECO:0000313" key="3">
    <source>
        <dbReference type="Proteomes" id="UP000030993"/>
    </source>
</evidence>
<dbReference type="PANTHER" id="PTHR30217:SF10">
    <property type="entry name" value="23S RRNA 5-HYDROXYCYTIDINE C2501 SYNTHASE"/>
    <property type="match status" value="1"/>
</dbReference>
<reference evidence="2 3" key="1">
    <citation type="journal article" date="2013" name="PLoS ONE">
        <title>Identification and characterization of three novel lipases belonging to families II and V from Anaerovibrio lipolyticus 5ST.</title>
        <authorList>
            <person name="Prive F."/>
            <person name="Kaderbhai N.N."/>
            <person name="Girdwood S."/>
            <person name="Worgan H.J."/>
            <person name="Pinloche E."/>
            <person name="Scollan N.D."/>
            <person name="Huws S.A."/>
            <person name="Newbold C.J."/>
        </authorList>
    </citation>
    <scope>NUCLEOTIDE SEQUENCE [LARGE SCALE GENOMIC DNA]</scope>
    <source>
        <strain evidence="2 3">5S</strain>
    </source>
</reference>
<dbReference type="Proteomes" id="UP000030993">
    <property type="component" value="Unassembled WGS sequence"/>
</dbReference>
<dbReference type="STRING" id="82374.NZ47_01560"/>
<gene>
    <name evidence="2" type="ORF">NZ47_01560</name>
</gene>
<dbReference type="eggNOG" id="COG0826">
    <property type="taxonomic scope" value="Bacteria"/>
</dbReference>
<comment type="caution">
    <text evidence="2">The sequence shown here is derived from an EMBL/GenBank/DDBJ whole genome shotgun (WGS) entry which is preliminary data.</text>
</comment>
<name>A0A0B2K2L5_9FIRM</name>
<accession>A0A0B2K2L5</accession>
<dbReference type="AlphaFoldDB" id="A0A0B2K2L5"/>
<dbReference type="SUPFAM" id="SSF51395">
    <property type="entry name" value="FMN-linked oxidoreductases"/>
    <property type="match status" value="1"/>
</dbReference>
<feature type="domain" description="Peptidase U32 collagenase" evidence="1">
    <location>
        <begin position="397"/>
        <end position="516"/>
    </location>
</feature>
<protein>
    <submittedName>
        <fullName evidence="2">Peptidase U32</fullName>
    </submittedName>
</protein>
<dbReference type="PANTHER" id="PTHR30217">
    <property type="entry name" value="PEPTIDASE U32 FAMILY"/>
    <property type="match status" value="1"/>
</dbReference>
<dbReference type="EMBL" id="JSCE01000024">
    <property type="protein sequence ID" value="KHM53011.1"/>
    <property type="molecule type" value="Genomic_DNA"/>
</dbReference>
<organism evidence="2 3">
    <name type="scientific">Anaerovibrio lipolyticus</name>
    <dbReference type="NCBI Taxonomy" id="82374"/>
    <lineage>
        <taxon>Bacteria</taxon>
        <taxon>Bacillati</taxon>
        <taxon>Bacillota</taxon>
        <taxon>Negativicutes</taxon>
        <taxon>Selenomonadales</taxon>
        <taxon>Selenomonadaceae</taxon>
        <taxon>Anaerovibrio</taxon>
    </lineage>
</organism>
<keyword evidence="3" id="KW-1185">Reference proteome</keyword>
<dbReference type="Pfam" id="PF01136">
    <property type="entry name" value="Peptidase_U32"/>
    <property type="match status" value="2"/>
</dbReference>
<dbReference type="InterPro" id="IPR020988">
    <property type="entry name" value="Pept_U32_collagenase"/>
</dbReference>
<evidence type="ECO:0000259" key="1">
    <source>
        <dbReference type="Pfam" id="PF12392"/>
    </source>
</evidence>
<dbReference type="InterPro" id="IPR001539">
    <property type="entry name" value="Peptidase_U32"/>
</dbReference>
<proteinExistence type="predicted"/>
<evidence type="ECO:0000313" key="2">
    <source>
        <dbReference type="EMBL" id="KHM53011.1"/>
    </source>
</evidence>
<sequence>MVELLAPAGSKEALIAAIESGANAIYLAGNMFGARAYADNFDEEGMREAIRIAHLRNVLINVTVNTIVDDQELPQLADYLRFLYEAGADAILVQDLGVAKLAREIVPDLPLHASTQMTVHNLDGVLALQKLGFTRVVLSREVSLEAIKHIIDNCDVEIEVFIHGALCVCYSGQCLMSSMIGGRSGNRGRCAQPCRLPYTLVDEHDNDMLKDTAGKYLLSPRDMNAIDLIPQLIDAGVASLKIEGRMKRPEYVGIVVNNYRQVIDSHYAGNFHVTDKTRHDLAQVFNRDFTTAFLEKKQGRNMMSDRRPNNRGIMLGRVMEYDSATGFVTMKLSDSLSVGDQVDFWVKVGGRVTATVKDLHIVKGGKNRNLVPVEQAPSGSVVSFPVESRVFEHDRAFKVYDAPLMEWAKCFYNTGSPVRRVSVDVSVSAAVGEPLVISMIDGDGYKGEGRTDFIGQEAIKRPLSEETIHKQVSRLGTSIFELRNLECHIRGNVMVPVSEINEARRKAVEMLEYQRLSKYERKPIPNNTTALNKAKIKKRVQAGITAVVDTMELLQSALFAGADWVVFGGESYHHDAIIPMQYEKAVYMAHKAGAKIAFNTPRIIRNHELQGFHTWLRTVASYKPDAINVHNIGSLAAVRELTDIPVHADYSLVSYNFKTLQYLVELGVEAVTLSPELTLAQVEKLAKESDMPLSCIVDGNMELMVSEYCATGSFIGGLHTGQCSAPCVNSGKKFFLKDRKDVKFPLVMDQYCHMHVLNGNRLSMLPHAMKFGAMGISQLRIEARYMSADQLKKTIANYKKYMAFDGELSDREKAAAEVLEGDNITRGHYFRGVE</sequence>
<dbReference type="InterPro" id="IPR051454">
    <property type="entry name" value="RNA/ubiquinone_mod_enzymes"/>
</dbReference>
<dbReference type="RefSeq" id="WP_039205938.1">
    <property type="nucleotide sequence ID" value="NZ_JSCE01000024.1"/>
</dbReference>
<dbReference type="Pfam" id="PF12392">
    <property type="entry name" value="DUF3656"/>
    <property type="match status" value="1"/>
</dbReference>
<dbReference type="PROSITE" id="PS01276">
    <property type="entry name" value="PEPTIDASE_U32"/>
    <property type="match status" value="1"/>
</dbReference>